<proteinExistence type="predicted"/>
<sequence length="77" mass="9195">MMCKWSADPFRNRSVTQGNTFLHDLLEDAISVFPVRKKNRRENQFCPNYLKRNLQFSALFLPVKKRMHLDCSAQSYR</sequence>
<organism evidence="1 2">
    <name type="scientific">Steinernema glaseri</name>
    <dbReference type="NCBI Taxonomy" id="37863"/>
    <lineage>
        <taxon>Eukaryota</taxon>
        <taxon>Metazoa</taxon>
        <taxon>Ecdysozoa</taxon>
        <taxon>Nematoda</taxon>
        <taxon>Chromadorea</taxon>
        <taxon>Rhabditida</taxon>
        <taxon>Tylenchina</taxon>
        <taxon>Panagrolaimomorpha</taxon>
        <taxon>Strongyloidoidea</taxon>
        <taxon>Steinernematidae</taxon>
        <taxon>Steinernema</taxon>
    </lineage>
</organism>
<protein>
    <submittedName>
        <fullName evidence="2">Ovule protein</fullName>
    </submittedName>
</protein>
<reference evidence="2" key="1">
    <citation type="submission" date="2016-11" db="UniProtKB">
        <authorList>
            <consortium name="WormBaseParasite"/>
        </authorList>
    </citation>
    <scope>IDENTIFICATION</scope>
</reference>
<name>A0A1I7Z197_9BILA</name>
<evidence type="ECO:0000313" key="1">
    <source>
        <dbReference type="Proteomes" id="UP000095287"/>
    </source>
</evidence>
<keyword evidence="1" id="KW-1185">Reference proteome</keyword>
<accession>A0A1I7Z197</accession>
<dbReference type="WBParaSite" id="L893_g21755.t1">
    <property type="protein sequence ID" value="L893_g21755.t1"/>
    <property type="gene ID" value="L893_g21755"/>
</dbReference>
<evidence type="ECO:0000313" key="2">
    <source>
        <dbReference type="WBParaSite" id="L893_g21755.t1"/>
    </source>
</evidence>
<dbReference type="AlphaFoldDB" id="A0A1I7Z197"/>
<dbReference type="Proteomes" id="UP000095287">
    <property type="component" value="Unplaced"/>
</dbReference>